<sequence>NTDEKNISIIEFLFLLSYDVTEANNKEKITSLFKKFFQSDVRGTVESGYIKGDFPPLDFSGLTILNSRFKNYPNFLKSTFDDSKFMYSRFVNCGNELVHNSGVLSADIEKNSCDLGDLSFSIQRCMSKDELNTGLIDKECRKFLSSFTKGQGFKASKKTYIKFSKLVQGLNESNLKNLIKEGFIANSASKDCIPKAADTFYNLTPHFQTCAKRFILNGTKSSNVERFIEYVS</sequence>
<dbReference type="AlphaFoldDB" id="A0A099KUY3"/>
<evidence type="ECO:0000313" key="1">
    <source>
        <dbReference type="EMBL" id="KGJ93612.1"/>
    </source>
</evidence>
<accession>A0A099KUY3</accession>
<dbReference type="Proteomes" id="UP000029868">
    <property type="component" value="Unassembled WGS sequence"/>
</dbReference>
<evidence type="ECO:0000313" key="2">
    <source>
        <dbReference type="Proteomes" id="UP000029868"/>
    </source>
</evidence>
<proteinExistence type="predicted"/>
<reference evidence="1 2" key="1">
    <citation type="submission" date="2014-08" db="EMBL/GenBank/DDBJ databases">
        <title>Genomic and Phenotypic Diversity of Colwellia psychrerythraea strains from Disparate Marine Basins.</title>
        <authorList>
            <person name="Techtmann S.M."/>
            <person name="Stelling S.C."/>
            <person name="Utturkar S.M."/>
            <person name="Alshibli N."/>
            <person name="Harris A."/>
            <person name="Brown S.D."/>
            <person name="Hazen T.C."/>
        </authorList>
    </citation>
    <scope>NUCLEOTIDE SEQUENCE [LARGE SCALE GENOMIC DNA]</scope>
    <source>
        <strain evidence="1 2">GAB14E</strain>
    </source>
</reference>
<dbReference type="PATRIC" id="fig|28229.3.peg.2218"/>
<gene>
    <name evidence="1" type="ORF">GAB14E_0426</name>
</gene>
<organism evidence="1 2">
    <name type="scientific">Colwellia psychrerythraea</name>
    <name type="common">Vibrio psychroerythus</name>
    <dbReference type="NCBI Taxonomy" id="28229"/>
    <lineage>
        <taxon>Bacteria</taxon>
        <taxon>Pseudomonadati</taxon>
        <taxon>Pseudomonadota</taxon>
        <taxon>Gammaproteobacteria</taxon>
        <taxon>Alteromonadales</taxon>
        <taxon>Colwelliaceae</taxon>
        <taxon>Colwellia</taxon>
    </lineage>
</organism>
<protein>
    <submittedName>
        <fullName evidence="1">Uncharacterized protein</fullName>
    </submittedName>
</protein>
<dbReference type="EMBL" id="JQEC01000022">
    <property type="protein sequence ID" value="KGJ93612.1"/>
    <property type="molecule type" value="Genomic_DNA"/>
</dbReference>
<name>A0A099KUY3_COLPS</name>
<dbReference type="RefSeq" id="WP_033082278.1">
    <property type="nucleotide sequence ID" value="NZ_JQEC01000022.1"/>
</dbReference>
<feature type="non-terminal residue" evidence="1">
    <location>
        <position position="1"/>
    </location>
</feature>
<comment type="caution">
    <text evidence="1">The sequence shown here is derived from an EMBL/GenBank/DDBJ whole genome shotgun (WGS) entry which is preliminary data.</text>
</comment>